<proteinExistence type="predicted"/>
<dbReference type="Gene3D" id="1.20.1270.90">
    <property type="entry name" value="AF1782-like"/>
    <property type="match status" value="2"/>
</dbReference>
<dbReference type="Proteomes" id="UP000621560">
    <property type="component" value="Unassembled WGS sequence"/>
</dbReference>
<evidence type="ECO:0000313" key="1">
    <source>
        <dbReference type="EMBL" id="MBD2846565.1"/>
    </source>
</evidence>
<dbReference type="AlphaFoldDB" id="A0A927BVT2"/>
<protein>
    <submittedName>
        <fullName evidence="1">Uncharacterized protein</fullName>
    </submittedName>
</protein>
<dbReference type="RefSeq" id="WP_190919101.1">
    <property type="nucleotide sequence ID" value="NZ_JACXIZ010000026.1"/>
</dbReference>
<comment type="caution">
    <text evidence="1">The sequence shown here is derived from an EMBL/GenBank/DDBJ whole genome shotgun (WGS) entry which is preliminary data.</text>
</comment>
<organism evidence="1 2">
    <name type="scientific">Paenibacillus sabuli</name>
    <dbReference type="NCBI Taxonomy" id="2772509"/>
    <lineage>
        <taxon>Bacteria</taxon>
        <taxon>Bacillati</taxon>
        <taxon>Bacillota</taxon>
        <taxon>Bacilli</taxon>
        <taxon>Bacillales</taxon>
        <taxon>Paenibacillaceae</taxon>
        <taxon>Paenibacillus</taxon>
    </lineage>
</organism>
<name>A0A927BVT2_9BACL</name>
<sequence length="418" mass="44714">MVEVEGIGAGDVYYVDEVRAVEQNEAQLADLQAAIAAAYALHNQAVEGDTPGEYAPGSQAPFLAGIAEAEALSQSASDAVEVYEALSGLIAHQLWFANQQKPSVDRDMLGALIAAVEQRHDETEEGLLLGMVPSGEKAVLLAAVAAAETAYADSGSSQQDVALAYQALDEAVGLFEELRYELGDDYLDMLIDHTGTLLAAAEEGGLPGRYAPGSKAVLETADGAIADELGGARQDISTVMEMLQDSDGWLNGSVNAGADYAEMQGRGIKYTEETWLDETFAFDWTYTYTNAGNDWPGFAIRSQLPNTTIGNGETSYVFLLKRDVWEVQKWVDGVREMLIGGLAGFTPRWGTLANTHIIAVKSIASGSERKMQRPASACGWKSTARPCSMKWMTSIRSGAPGISPFMQQATRSASDTAR</sequence>
<gene>
    <name evidence="1" type="ORF">IDH44_15300</name>
</gene>
<dbReference type="EMBL" id="JACXIZ010000026">
    <property type="protein sequence ID" value="MBD2846565.1"/>
    <property type="molecule type" value="Genomic_DNA"/>
</dbReference>
<reference evidence="1" key="1">
    <citation type="submission" date="2020-09" db="EMBL/GenBank/DDBJ databases">
        <title>A novel bacterium of genus Paenibacillus, isolated from South China Sea.</title>
        <authorList>
            <person name="Huang H."/>
            <person name="Mo K."/>
            <person name="Hu Y."/>
        </authorList>
    </citation>
    <scope>NUCLEOTIDE SEQUENCE</scope>
    <source>
        <strain evidence="1">IB182496</strain>
    </source>
</reference>
<keyword evidence="2" id="KW-1185">Reference proteome</keyword>
<accession>A0A927BVT2</accession>
<evidence type="ECO:0000313" key="2">
    <source>
        <dbReference type="Proteomes" id="UP000621560"/>
    </source>
</evidence>